<protein>
    <recommendedName>
        <fullName evidence="11">Integrase zinc-binding domain-containing protein</fullName>
    </recommendedName>
</protein>
<keyword evidence="5" id="KW-0378">Hydrolase</keyword>
<evidence type="ECO:0000259" key="7">
    <source>
        <dbReference type="Pfam" id="PF17917"/>
    </source>
</evidence>
<proteinExistence type="predicted"/>
<dbReference type="Pfam" id="PF17921">
    <property type="entry name" value="Integrase_H2C2"/>
    <property type="match status" value="1"/>
</dbReference>
<dbReference type="InterPro" id="IPR041373">
    <property type="entry name" value="RT_RNaseH"/>
</dbReference>
<dbReference type="Pfam" id="PF17917">
    <property type="entry name" value="RT_RNaseH"/>
    <property type="match status" value="1"/>
</dbReference>
<evidence type="ECO:0000256" key="6">
    <source>
        <dbReference type="ARBA" id="ARBA00022918"/>
    </source>
</evidence>
<dbReference type="Gene3D" id="1.10.340.70">
    <property type="match status" value="1"/>
</dbReference>
<keyword evidence="1" id="KW-0808">Transferase</keyword>
<comment type="caution">
    <text evidence="9">The sequence shown here is derived from an EMBL/GenBank/DDBJ whole genome shotgun (WGS) entry which is preliminary data.</text>
</comment>
<dbReference type="CDD" id="cd09274">
    <property type="entry name" value="RNase_HI_RT_Ty3"/>
    <property type="match status" value="1"/>
</dbReference>
<evidence type="ECO:0000259" key="8">
    <source>
        <dbReference type="Pfam" id="PF17921"/>
    </source>
</evidence>
<gene>
    <name evidence="9" type="ORF">O181_098583</name>
</gene>
<dbReference type="InterPro" id="IPR043502">
    <property type="entry name" value="DNA/RNA_pol_sf"/>
</dbReference>
<keyword evidence="4" id="KW-0255">Endonuclease</keyword>
<evidence type="ECO:0000313" key="9">
    <source>
        <dbReference type="EMBL" id="MBW0558868.1"/>
    </source>
</evidence>
<dbReference type="InterPro" id="IPR050951">
    <property type="entry name" value="Retrovirus_Pol_polyprotein"/>
</dbReference>
<reference evidence="9" key="1">
    <citation type="submission" date="2021-03" db="EMBL/GenBank/DDBJ databases">
        <title>Draft genome sequence of rust myrtle Austropuccinia psidii MF-1, a brazilian biotype.</title>
        <authorList>
            <person name="Quecine M.C."/>
            <person name="Pachon D.M.R."/>
            <person name="Bonatelli M.L."/>
            <person name="Correr F.H."/>
            <person name="Franceschini L.M."/>
            <person name="Leite T.F."/>
            <person name="Margarido G.R.A."/>
            <person name="Almeida C.A."/>
            <person name="Ferrarezi J.A."/>
            <person name="Labate C.A."/>
        </authorList>
    </citation>
    <scope>NUCLEOTIDE SEQUENCE</scope>
    <source>
        <strain evidence="9">MF-1</strain>
    </source>
</reference>
<keyword evidence="2" id="KW-0548">Nucleotidyltransferase</keyword>
<dbReference type="PANTHER" id="PTHR37984:SF5">
    <property type="entry name" value="PROTEIN NYNRIN-LIKE"/>
    <property type="match status" value="1"/>
</dbReference>
<evidence type="ECO:0000256" key="1">
    <source>
        <dbReference type="ARBA" id="ARBA00022679"/>
    </source>
</evidence>
<evidence type="ECO:0008006" key="11">
    <source>
        <dbReference type="Google" id="ProtNLM"/>
    </source>
</evidence>
<dbReference type="SUPFAM" id="SSF56672">
    <property type="entry name" value="DNA/RNA polymerases"/>
    <property type="match status" value="1"/>
</dbReference>
<feature type="domain" description="Reverse transcriptase RNase H-like" evidence="7">
    <location>
        <begin position="55"/>
        <end position="156"/>
    </location>
</feature>
<dbReference type="GO" id="GO:0003964">
    <property type="term" value="F:RNA-directed DNA polymerase activity"/>
    <property type="evidence" value="ECO:0007669"/>
    <property type="project" value="UniProtKB-KW"/>
</dbReference>
<evidence type="ECO:0000256" key="2">
    <source>
        <dbReference type="ARBA" id="ARBA00022695"/>
    </source>
</evidence>
<keyword evidence="10" id="KW-1185">Reference proteome</keyword>
<feature type="domain" description="Integrase zinc-binding" evidence="8">
    <location>
        <begin position="272"/>
        <end position="328"/>
    </location>
</feature>
<keyword evidence="6" id="KW-0695">RNA-directed DNA polymerase</keyword>
<dbReference type="AlphaFoldDB" id="A0A9Q3JB40"/>
<dbReference type="EMBL" id="AVOT02067288">
    <property type="protein sequence ID" value="MBW0558868.1"/>
    <property type="molecule type" value="Genomic_DNA"/>
</dbReference>
<sequence length="365" mass="42584">MDFLPLSFHASLEEQWDDEKDSPFIFNEEAVSQFQLLKEEFTTAPILSHFNNSLPTIGETDASDYILVSVLNHVNDSGKNPIAFHSHNRFPAEHNYEIFDNKLVGIVWALKCWRDFLLSPPHLFQILTDHSSLKYFISSKVLTHFQAFWAEFLSEFHFTITYLPGWLATLPDAFSHWDDAYPERGVDLINKNPQNFHQTLKQYGIEEKIFFSIKVEMFSDLVDQIKKEVLQDKYYKEVLKKLARGESVKEHSLEPQAKLLLFTDRVVIPRNQELHLDIRQKCHDSPLAGHHGQEKTFKLIKRDFHWACMNQIIKDYVSSCKKCSRNKKIHHNKFGLLNPLQSPSGPWDLLSLDFITQLPLSNNQD</sequence>
<keyword evidence="3" id="KW-0540">Nuclease</keyword>
<dbReference type="GO" id="GO:0016787">
    <property type="term" value="F:hydrolase activity"/>
    <property type="evidence" value="ECO:0007669"/>
    <property type="project" value="UniProtKB-KW"/>
</dbReference>
<evidence type="ECO:0000313" key="10">
    <source>
        <dbReference type="Proteomes" id="UP000765509"/>
    </source>
</evidence>
<dbReference type="InterPro" id="IPR041588">
    <property type="entry name" value="Integrase_H2C2"/>
</dbReference>
<accession>A0A9Q3JB40</accession>
<name>A0A9Q3JB40_9BASI</name>
<dbReference type="FunFam" id="1.10.340.70:FF:000001">
    <property type="entry name" value="Retrovirus-related Pol polyprotein from transposon gypsy-like Protein"/>
    <property type="match status" value="1"/>
</dbReference>
<dbReference type="GO" id="GO:0004519">
    <property type="term" value="F:endonuclease activity"/>
    <property type="evidence" value="ECO:0007669"/>
    <property type="project" value="UniProtKB-KW"/>
</dbReference>
<dbReference type="PANTHER" id="PTHR37984">
    <property type="entry name" value="PROTEIN CBG26694"/>
    <property type="match status" value="1"/>
</dbReference>
<evidence type="ECO:0000256" key="3">
    <source>
        <dbReference type="ARBA" id="ARBA00022722"/>
    </source>
</evidence>
<dbReference type="Proteomes" id="UP000765509">
    <property type="component" value="Unassembled WGS sequence"/>
</dbReference>
<evidence type="ECO:0000256" key="4">
    <source>
        <dbReference type="ARBA" id="ARBA00022759"/>
    </source>
</evidence>
<evidence type="ECO:0000256" key="5">
    <source>
        <dbReference type="ARBA" id="ARBA00022801"/>
    </source>
</evidence>
<organism evidence="9 10">
    <name type="scientific">Austropuccinia psidii MF-1</name>
    <dbReference type="NCBI Taxonomy" id="1389203"/>
    <lineage>
        <taxon>Eukaryota</taxon>
        <taxon>Fungi</taxon>
        <taxon>Dikarya</taxon>
        <taxon>Basidiomycota</taxon>
        <taxon>Pucciniomycotina</taxon>
        <taxon>Pucciniomycetes</taxon>
        <taxon>Pucciniales</taxon>
        <taxon>Sphaerophragmiaceae</taxon>
        <taxon>Austropuccinia</taxon>
    </lineage>
</organism>
<dbReference type="OrthoDB" id="441971at2759"/>